<dbReference type="InterPro" id="IPR045281">
    <property type="entry name" value="CONSTANS-like"/>
</dbReference>
<reference evidence="6 7" key="1">
    <citation type="journal article" date="2024" name="G3 (Bethesda)">
        <title>Genome assembly of Hibiscus sabdariffa L. provides insights into metabolisms of medicinal natural products.</title>
        <authorList>
            <person name="Kim T."/>
        </authorList>
    </citation>
    <scope>NUCLEOTIDE SEQUENCE [LARGE SCALE GENOMIC DNA]</scope>
    <source>
        <strain evidence="6">TK-2024</strain>
        <tissue evidence="6">Old leaves</tissue>
    </source>
</reference>
<dbReference type="PANTHER" id="PTHR31319">
    <property type="entry name" value="ZINC FINGER PROTEIN CONSTANS-LIKE 4"/>
    <property type="match status" value="1"/>
</dbReference>
<dbReference type="PANTHER" id="PTHR31319:SF110">
    <property type="entry name" value="CCT MOTIF FAMILY PROTEIN"/>
    <property type="match status" value="1"/>
</dbReference>
<feature type="region of interest" description="Disordered" evidence="4">
    <location>
        <begin position="362"/>
        <end position="391"/>
    </location>
</feature>
<dbReference type="EMBL" id="JBBPBN010000059">
    <property type="protein sequence ID" value="KAK8988142.1"/>
    <property type="molecule type" value="Genomic_DNA"/>
</dbReference>
<feature type="domain" description="CCT" evidence="5">
    <location>
        <begin position="327"/>
        <end position="369"/>
    </location>
</feature>
<gene>
    <name evidence="6" type="ORF">V6N11_065740</name>
</gene>
<dbReference type="Pfam" id="PF06203">
    <property type="entry name" value="CCT"/>
    <property type="match status" value="1"/>
</dbReference>
<comment type="subcellular location">
    <subcellularLocation>
        <location evidence="1 3">Nucleus</location>
    </subcellularLocation>
</comment>
<evidence type="ECO:0000256" key="3">
    <source>
        <dbReference type="PROSITE-ProRule" id="PRU00357"/>
    </source>
</evidence>
<dbReference type="InterPro" id="IPR010402">
    <property type="entry name" value="CCT_domain"/>
</dbReference>
<accession>A0ABR2PIL3</accession>
<name>A0ABR2PIL3_9ROSI</name>
<protein>
    <recommendedName>
        <fullName evidence="5">CCT domain-containing protein</fullName>
    </recommendedName>
</protein>
<keyword evidence="2 3" id="KW-0539">Nucleus</keyword>
<evidence type="ECO:0000256" key="1">
    <source>
        <dbReference type="ARBA" id="ARBA00004123"/>
    </source>
</evidence>
<organism evidence="6 7">
    <name type="scientific">Hibiscus sabdariffa</name>
    <name type="common">roselle</name>
    <dbReference type="NCBI Taxonomy" id="183260"/>
    <lineage>
        <taxon>Eukaryota</taxon>
        <taxon>Viridiplantae</taxon>
        <taxon>Streptophyta</taxon>
        <taxon>Embryophyta</taxon>
        <taxon>Tracheophyta</taxon>
        <taxon>Spermatophyta</taxon>
        <taxon>Magnoliopsida</taxon>
        <taxon>eudicotyledons</taxon>
        <taxon>Gunneridae</taxon>
        <taxon>Pentapetalae</taxon>
        <taxon>rosids</taxon>
        <taxon>malvids</taxon>
        <taxon>Malvales</taxon>
        <taxon>Malvaceae</taxon>
        <taxon>Malvoideae</taxon>
        <taxon>Hibiscus</taxon>
    </lineage>
</organism>
<evidence type="ECO:0000259" key="5">
    <source>
        <dbReference type="PROSITE" id="PS51017"/>
    </source>
</evidence>
<evidence type="ECO:0000256" key="4">
    <source>
        <dbReference type="SAM" id="MobiDB-lite"/>
    </source>
</evidence>
<evidence type="ECO:0000256" key="2">
    <source>
        <dbReference type="ARBA" id="ARBA00023242"/>
    </source>
</evidence>
<comment type="caution">
    <text evidence="6">The sequence shown here is derived from an EMBL/GenBank/DDBJ whole genome shotgun (WGS) entry which is preliminary data.</text>
</comment>
<sequence>MLQDMIHPPEQQLPIDDILSPNSGQIFYFSDTDLFSDIGLQNSEVTSANCGFGESINYGDKLIMPSSGAPTATTTTTTSTAVTTVASDNDTNNNNNDNNNNNLSIIFDSPEDIDNEISASIDFSQCQSPSNYSVPPPFFTQQDHQFDLNLVQPQIQMPGEVITAVDGLSQYGGGDQHHLVAAPPLMGQPPPSLASVFDDDCLSSFPYAPLNPSSPSCSFLGGPSMAAFMPMTAALPADNSGIFAAGNILTAPHELLPQDLEFQGDNSGIFCPDSMQRMFKPGDLQRLSCDNQQLVGTTMNSTPLVSEISSLEDSTFHKVGKLSAEQRREKIHRYLKKRNERNFTKKIKYACRKTLADSRPRVRGRFAKNDDFGETQRQASSNHEEDDDDDQVAVKEEEMVNSSDIFAHHINGVNSFKCNYSIQSWI</sequence>
<dbReference type="PROSITE" id="PS51017">
    <property type="entry name" value="CCT"/>
    <property type="match status" value="1"/>
</dbReference>
<evidence type="ECO:0000313" key="7">
    <source>
        <dbReference type="Proteomes" id="UP001396334"/>
    </source>
</evidence>
<dbReference type="Proteomes" id="UP001396334">
    <property type="component" value="Unassembled WGS sequence"/>
</dbReference>
<proteinExistence type="predicted"/>
<keyword evidence="7" id="KW-1185">Reference proteome</keyword>
<evidence type="ECO:0000313" key="6">
    <source>
        <dbReference type="EMBL" id="KAK8988142.1"/>
    </source>
</evidence>